<evidence type="ECO:0000313" key="5">
    <source>
        <dbReference type="Proteomes" id="UP000265325"/>
    </source>
</evidence>
<reference evidence="4 5" key="1">
    <citation type="submission" date="2015-05" db="EMBL/GenBank/DDBJ databases">
        <title>Draft Genome assembly of Streptomyces showdoensis.</title>
        <authorList>
            <person name="Thapa K.K."/>
            <person name="Metsa-Ketela M."/>
        </authorList>
    </citation>
    <scope>NUCLEOTIDE SEQUENCE [LARGE SCALE GENOMIC DNA]</scope>
    <source>
        <strain evidence="4 5">ATCC 15227</strain>
    </source>
</reference>
<dbReference type="PANTHER" id="PTHR15462:SF19">
    <property type="entry name" value="PEPTIDASE S1 DOMAIN-CONTAINING PROTEIN"/>
    <property type="match status" value="1"/>
</dbReference>
<dbReference type="OrthoDB" id="5121599at2"/>
<name>A0A2P2GTB1_STREW</name>
<dbReference type="InterPro" id="IPR009003">
    <property type="entry name" value="Peptidase_S1_PA"/>
</dbReference>
<evidence type="ECO:0008006" key="6">
    <source>
        <dbReference type="Google" id="ProtNLM"/>
    </source>
</evidence>
<feature type="region of interest" description="Disordered" evidence="2">
    <location>
        <begin position="78"/>
        <end position="116"/>
    </location>
</feature>
<keyword evidence="1 3" id="KW-0732">Signal</keyword>
<protein>
    <recommendedName>
        <fullName evidence="6">Peptidase</fullName>
    </recommendedName>
</protein>
<dbReference type="InterPro" id="IPR043504">
    <property type="entry name" value="Peptidase_S1_PA_chymotrypsin"/>
</dbReference>
<evidence type="ECO:0000313" key="4">
    <source>
        <dbReference type="EMBL" id="KKZ74712.1"/>
    </source>
</evidence>
<comment type="caution">
    <text evidence="4">The sequence shown here is derived from an EMBL/GenBank/DDBJ whole genome shotgun (WGS) entry which is preliminary data.</text>
</comment>
<accession>A0A2P2GTB1</accession>
<proteinExistence type="predicted"/>
<feature type="signal peptide" evidence="3">
    <location>
        <begin position="1"/>
        <end position="33"/>
    </location>
</feature>
<dbReference type="EMBL" id="LAQS01000007">
    <property type="protein sequence ID" value="KKZ74712.1"/>
    <property type="molecule type" value="Genomic_DNA"/>
</dbReference>
<dbReference type="Gene3D" id="2.40.10.10">
    <property type="entry name" value="Trypsin-like serine proteases"/>
    <property type="match status" value="2"/>
</dbReference>
<dbReference type="PANTHER" id="PTHR15462">
    <property type="entry name" value="SERINE PROTEASE"/>
    <property type="match status" value="1"/>
</dbReference>
<dbReference type="AlphaFoldDB" id="A0A2P2GTB1"/>
<organism evidence="4 5">
    <name type="scientific">Streptomyces showdoensis</name>
    <dbReference type="NCBI Taxonomy" id="68268"/>
    <lineage>
        <taxon>Bacteria</taxon>
        <taxon>Bacillati</taxon>
        <taxon>Actinomycetota</taxon>
        <taxon>Actinomycetes</taxon>
        <taxon>Kitasatosporales</taxon>
        <taxon>Streptomycetaceae</taxon>
        <taxon>Streptomyces</taxon>
    </lineage>
</organism>
<evidence type="ECO:0000256" key="2">
    <source>
        <dbReference type="SAM" id="MobiDB-lite"/>
    </source>
</evidence>
<gene>
    <name evidence="4" type="ORF">VO63_06430</name>
</gene>
<feature type="chain" id="PRO_5015128484" description="Peptidase" evidence="3">
    <location>
        <begin position="34"/>
        <end position="342"/>
    </location>
</feature>
<dbReference type="RefSeq" id="WP_046906587.1">
    <property type="nucleotide sequence ID" value="NZ_BAAAXG010000026.1"/>
</dbReference>
<evidence type="ECO:0000256" key="1">
    <source>
        <dbReference type="ARBA" id="ARBA00022729"/>
    </source>
</evidence>
<dbReference type="SUPFAM" id="SSF50494">
    <property type="entry name" value="Trypsin-like serine proteases"/>
    <property type="match status" value="1"/>
</dbReference>
<sequence length="342" mass="36400">MSGIRHRRRHSIAAGLAAAIALFLIPTAATAQAAGAPRKGADPAAAVEHAVPAGESARLAEYWTPERMARAVPFDLADRTPRGGQAAPQAPAAPRKPTGPAATGSDPVAGHAPAPGGIRISVTATRVVGKVFFTGSDGKDYVCSGSAVNSTNKNMVFTAGHCVHGGPGQSWNSNWQFVPYYDHGNRPYGTWWAETLVAFNGWTQSGNFGYDLGIVITSPNSSGELVNAVGGMGIQWNYPKDRYVTSMGYPQAPPFDGQWQYFCAATSSQRSWWTTDQIKIPCNMTGGSSGGPWIFGKDDNVYYSGWVNGVNSNVDSATAPTEMRSPYFATWVGDAFNTYSNY</sequence>
<feature type="compositionally biased region" description="Low complexity" evidence="2">
    <location>
        <begin position="82"/>
        <end position="95"/>
    </location>
</feature>
<evidence type="ECO:0000256" key="3">
    <source>
        <dbReference type="SAM" id="SignalP"/>
    </source>
</evidence>
<dbReference type="InterPro" id="IPR050966">
    <property type="entry name" value="Glutamyl_endopeptidase"/>
</dbReference>
<keyword evidence="5" id="KW-1185">Reference proteome</keyword>
<dbReference type="Proteomes" id="UP000265325">
    <property type="component" value="Unassembled WGS sequence"/>
</dbReference>